<evidence type="ECO:0008006" key="4">
    <source>
        <dbReference type="Google" id="ProtNLM"/>
    </source>
</evidence>
<keyword evidence="1" id="KW-0732">Signal</keyword>
<keyword evidence="3" id="KW-1185">Reference proteome</keyword>
<feature type="signal peptide" evidence="1">
    <location>
        <begin position="1"/>
        <end position="29"/>
    </location>
</feature>
<dbReference type="AlphaFoldDB" id="A0A0D8Y176"/>
<reference evidence="3" key="2">
    <citation type="journal article" date="2016" name="Sci. Rep.">
        <title>Dictyocaulus viviparus genome, variome and transcriptome elucidate lungworm biology and support future intervention.</title>
        <authorList>
            <person name="McNulty S.N."/>
            <person name="Strube C."/>
            <person name="Rosa B.A."/>
            <person name="Martin J.C."/>
            <person name="Tyagi R."/>
            <person name="Choi Y.J."/>
            <person name="Wang Q."/>
            <person name="Hallsworth Pepin K."/>
            <person name="Zhang X."/>
            <person name="Ozersky P."/>
            <person name="Wilson R.K."/>
            <person name="Sternberg P.W."/>
            <person name="Gasser R.B."/>
            <person name="Mitreva M."/>
        </authorList>
    </citation>
    <scope>NUCLEOTIDE SEQUENCE [LARGE SCALE GENOMIC DNA]</scope>
    <source>
        <strain evidence="3">HannoverDv2000</strain>
    </source>
</reference>
<feature type="chain" id="PRO_5002336308" description="DOMON domain protein" evidence="1">
    <location>
        <begin position="30"/>
        <end position="213"/>
    </location>
</feature>
<dbReference type="OrthoDB" id="5905679at2759"/>
<protein>
    <recommendedName>
        <fullName evidence="4">DOMON domain protein</fullName>
    </recommendedName>
</protein>
<evidence type="ECO:0000313" key="2">
    <source>
        <dbReference type="EMBL" id="KJH50440.1"/>
    </source>
</evidence>
<evidence type="ECO:0000256" key="1">
    <source>
        <dbReference type="SAM" id="SignalP"/>
    </source>
</evidence>
<dbReference type="Proteomes" id="UP000053766">
    <property type="component" value="Unassembled WGS sequence"/>
</dbReference>
<sequence>MQILELSGIGINLMWIRFITILLHGSVDSEGGTVYIGYTITRCSGEEYGEDLAVYDYATIFRHNNEIQHVRHRVNWLGSRSIGWKMYFTISDLKFIEGDIIVYLSVFTGPKQRVNDNPEYMKFIYGADRRFIFDSAKSGTGLDFGNFYNRNPISIESVYVIFTDVNKTFSFDSKGCHDSATWIANEGLYAFDLKKHEMYPVYYDVLDDPYIYY</sequence>
<organism evidence="2 3">
    <name type="scientific">Dictyocaulus viviparus</name>
    <name type="common">Bovine lungworm</name>
    <dbReference type="NCBI Taxonomy" id="29172"/>
    <lineage>
        <taxon>Eukaryota</taxon>
        <taxon>Metazoa</taxon>
        <taxon>Ecdysozoa</taxon>
        <taxon>Nematoda</taxon>
        <taxon>Chromadorea</taxon>
        <taxon>Rhabditida</taxon>
        <taxon>Rhabditina</taxon>
        <taxon>Rhabditomorpha</taxon>
        <taxon>Strongyloidea</taxon>
        <taxon>Metastrongylidae</taxon>
        <taxon>Dictyocaulus</taxon>
    </lineage>
</organism>
<accession>A0A0D8Y176</accession>
<name>A0A0D8Y176_DICVI</name>
<evidence type="ECO:0000313" key="3">
    <source>
        <dbReference type="Proteomes" id="UP000053766"/>
    </source>
</evidence>
<gene>
    <name evidence="2" type="ORF">DICVIV_03370</name>
</gene>
<reference evidence="2 3" key="1">
    <citation type="submission" date="2013-11" db="EMBL/GenBank/DDBJ databases">
        <title>Draft genome of the bovine lungworm Dictyocaulus viviparus.</title>
        <authorList>
            <person name="Mitreva M."/>
        </authorList>
    </citation>
    <scope>NUCLEOTIDE SEQUENCE [LARGE SCALE GENOMIC DNA]</scope>
    <source>
        <strain evidence="2 3">HannoverDv2000</strain>
    </source>
</reference>
<dbReference type="EMBL" id="KN716205">
    <property type="protein sequence ID" value="KJH50440.1"/>
    <property type="molecule type" value="Genomic_DNA"/>
</dbReference>
<proteinExistence type="predicted"/>